<organism evidence="3 4">
    <name type="scientific">Paragemmobacter kunshanensis</name>
    <dbReference type="NCBI Taxonomy" id="2583234"/>
    <lineage>
        <taxon>Bacteria</taxon>
        <taxon>Pseudomonadati</taxon>
        <taxon>Pseudomonadota</taxon>
        <taxon>Alphaproteobacteria</taxon>
        <taxon>Rhodobacterales</taxon>
        <taxon>Paracoccaceae</taxon>
        <taxon>Paragemmobacter</taxon>
    </lineage>
</organism>
<evidence type="ECO:0000313" key="4">
    <source>
        <dbReference type="Proteomes" id="UP000474758"/>
    </source>
</evidence>
<evidence type="ECO:0000259" key="2">
    <source>
        <dbReference type="Pfam" id="PF09335"/>
    </source>
</evidence>
<keyword evidence="1" id="KW-0472">Membrane</keyword>
<name>A0A6M1TSE6_9RHOB</name>
<dbReference type="Proteomes" id="UP000474758">
    <property type="component" value="Unassembled WGS sequence"/>
</dbReference>
<gene>
    <name evidence="3" type="ORF">G5V65_07385</name>
</gene>
<dbReference type="Pfam" id="PF09335">
    <property type="entry name" value="VTT_dom"/>
    <property type="match status" value="1"/>
</dbReference>
<dbReference type="AlphaFoldDB" id="A0A6M1TSE6"/>
<dbReference type="InterPro" id="IPR051311">
    <property type="entry name" value="DedA_domain"/>
</dbReference>
<sequence length="145" mass="15827">MILGSALFGLFLAAFVAATLVPFQSEILFAGMLVAEPERFGVILLVASVGNVLGSCLNYALGRGLMRMPLPERLRVPEDTLARVEAWFRRWGVWSLLLSWLPLGDVLTLVAGTLRTPLWLFVLLVTVAKTGRYLVLGLIVLGVFG</sequence>
<evidence type="ECO:0000256" key="1">
    <source>
        <dbReference type="SAM" id="Phobius"/>
    </source>
</evidence>
<reference evidence="3 4" key="1">
    <citation type="submission" date="2020-02" db="EMBL/GenBank/DDBJ databases">
        <title>Rhodobacter translucens sp. nov., a novel bacterium isolated from activated sludge.</title>
        <authorList>
            <person name="Liu J."/>
        </authorList>
    </citation>
    <scope>NUCLEOTIDE SEQUENCE [LARGE SCALE GENOMIC DNA]</scope>
    <source>
        <strain evidence="3 4">HX-7-19</strain>
    </source>
</reference>
<dbReference type="PANTHER" id="PTHR42709">
    <property type="entry name" value="ALKALINE PHOSPHATASE LIKE PROTEIN"/>
    <property type="match status" value="1"/>
</dbReference>
<feature type="domain" description="VTT" evidence="2">
    <location>
        <begin position="27"/>
        <end position="138"/>
    </location>
</feature>
<keyword evidence="1" id="KW-1133">Transmembrane helix</keyword>
<keyword evidence="4" id="KW-1185">Reference proteome</keyword>
<dbReference type="PANTHER" id="PTHR42709:SF4">
    <property type="entry name" value="INNER MEMBRANE PROTEIN YQAA"/>
    <property type="match status" value="1"/>
</dbReference>
<feature type="transmembrane region" description="Helical" evidence="1">
    <location>
        <begin position="42"/>
        <end position="61"/>
    </location>
</feature>
<comment type="caution">
    <text evidence="3">The sequence shown here is derived from an EMBL/GenBank/DDBJ whole genome shotgun (WGS) entry which is preliminary data.</text>
</comment>
<protein>
    <submittedName>
        <fullName evidence="3">DedA family protein</fullName>
    </submittedName>
</protein>
<feature type="transmembrane region" description="Helical" evidence="1">
    <location>
        <begin position="91"/>
        <end position="112"/>
    </location>
</feature>
<evidence type="ECO:0000313" key="3">
    <source>
        <dbReference type="EMBL" id="NGQ90717.1"/>
    </source>
</evidence>
<accession>A0A6M1TSE6</accession>
<proteinExistence type="predicted"/>
<dbReference type="RefSeq" id="WP_165048486.1">
    <property type="nucleotide sequence ID" value="NZ_JAALFE010000005.1"/>
</dbReference>
<feature type="transmembrane region" description="Helical" evidence="1">
    <location>
        <begin position="118"/>
        <end position="144"/>
    </location>
</feature>
<keyword evidence="1" id="KW-0812">Transmembrane</keyword>
<dbReference type="InterPro" id="IPR032816">
    <property type="entry name" value="VTT_dom"/>
</dbReference>
<dbReference type="EMBL" id="JAALFE010000005">
    <property type="protein sequence ID" value="NGQ90717.1"/>
    <property type="molecule type" value="Genomic_DNA"/>
</dbReference>